<keyword evidence="2" id="KW-1185">Reference proteome</keyword>
<proteinExistence type="predicted"/>
<protein>
    <submittedName>
        <fullName evidence="1">Uncharacterized protein</fullName>
    </submittedName>
</protein>
<gene>
    <name evidence="1" type="primary">Vigan.03G158800</name>
    <name evidence="1" type="ORF">VIGAN_03158800</name>
</gene>
<name>A0A0S3RMV2_PHAAN</name>
<dbReference type="EMBL" id="AP015036">
    <property type="protein sequence ID" value="BAT81743.1"/>
    <property type="molecule type" value="Genomic_DNA"/>
</dbReference>
<accession>A0A0S3RMV2</accession>
<evidence type="ECO:0000313" key="1">
    <source>
        <dbReference type="EMBL" id="BAT81743.1"/>
    </source>
</evidence>
<sequence length="85" mass="9848">MLIVHSPIIITCSMPQSIIQTTNPKLLSVLLMEIKLFILLNSPGWINQLLRCVKLSLLMQQFLNFHLESHFFQIHLPRIPKEGLD</sequence>
<reference evidence="1 2" key="1">
    <citation type="journal article" date="2015" name="Sci. Rep.">
        <title>The power of single molecule real-time sequencing technology in the de novo assembly of a eukaryotic genome.</title>
        <authorList>
            <person name="Sakai H."/>
            <person name="Naito K."/>
            <person name="Ogiso-Tanaka E."/>
            <person name="Takahashi Y."/>
            <person name="Iseki K."/>
            <person name="Muto C."/>
            <person name="Satou K."/>
            <person name="Teruya K."/>
            <person name="Shiroma A."/>
            <person name="Shimoji M."/>
            <person name="Hirano T."/>
            <person name="Itoh T."/>
            <person name="Kaga A."/>
            <person name="Tomooka N."/>
        </authorList>
    </citation>
    <scope>NUCLEOTIDE SEQUENCE [LARGE SCALE GENOMIC DNA]</scope>
    <source>
        <strain evidence="2">cv. Shumari</strain>
    </source>
</reference>
<organism evidence="1 2">
    <name type="scientific">Vigna angularis var. angularis</name>
    <dbReference type="NCBI Taxonomy" id="157739"/>
    <lineage>
        <taxon>Eukaryota</taxon>
        <taxon>Viridiplantae</taxon>
        <taxon>Streptophyta</taxon>
        <taxon>Embryophyta</taxon>
        <taxon>Tracheophyta</taxon>
        <taxon>Spermatophyta</taxon>
        <taxon>Magnoliopsida</taxon>
        <taxon>eudicotyledons</taxon>
        <taxon>Gunneridae</taxon>
        <taxon>Pentapetalae</taxon>
        <taxon>rosids</taxon>
        <taxon>fabids</taxon>
        <taxon>Fabales</taxon>
        <taxon>Fabaceae</taxon>
        <taxon>Papilionoideae</taxon>
        <taxon>50 kb inversion clade</taxon>
        <taxon>NPAAA clade</taxon>
        <taxon>indigoferoid/millettioid clade</taxon>
        <taxon>Phaseoleae</taxon>
        <taxon>Vigna</taxon>
    </lineage>
</organism>
<evidence type="ECO:0000313" key="2">
    <source>
        <dbReference type="Proteomes" id="UP000291084"/>
    </source>
</evidence>
<dbReference type="AlphaFoldDB" id="A0A0S3RMV2"/>
<dbReference type="Proteomes" id="UP000291084">
    <property type="component" value="Chromosome 3"/>
</dbReference>